<feature type="signal peptide" evidence="1">
    <location>
        <begin position="1"/>
        <end position="21"/>
    </location>
</feature>
<evidence type="ECO:0008006" key="4">
    <source>
        <dbReference type="Google" id="ProtNLM"/>
    </source>
</evidence>
<dbReference type="AlphaFoldDB" id="A0AAV6HZW2"/>
<sequence length="91" mass="8860">MARRVLVIALIFFAVVGLASATADPPTANDSDDDFIGNVDGDFDAAPVGGPVPDGVFTTTTAPAPSPKGGAAALEVSAAAGVVAVVAAVFF</sequence>
<organism evidence="2 3">
    <name type="scientific">Rhododendron griersonianum</name>
    <dbReference type="NCBI Taxonomy" id="479676"/>
    <lineage>
        <taxon>Eukaryota</taxon>
        <taxon>Viridiplantae</taxon>
        <taxon>Streptophyta</taxon>
        <taxon>Embryophyta</taxon>
        <taxon>Tracheophyta</taxon>
        <taxon>Spermatophyta</taxon>
        <taxon>Magnoliopsida</taxon>
        <taxon>eudicotyledons</taxon>
        <taxon>Gunneridae</taxon>
        <taxon>Pentapetalae</taxon>
        <taxon>asterids</taxon>
        <taxon>Ericales</taxon>
        <taxon>Ericaceae</taxon>
        <taxon>Ericoideae</taxon>
        <taxon>Rhodoreae</taxon>
        <taxon>Rhododendron</taxon>
    </lineage>
</organism>
<dbReference type="EMBL" id="JACTNZ010000012">
    <property type="protein sequence ID" value="KAG5521966.1"/>
    <property type="molecule type" value="Genomic_DNA"/>
</dbReference>
<evidence type="ECO:0000256" key="1">
    <source>
        <dbReference type="SAM" id="SignalP"/>
    </source>
</evidence>
<proteinExistence type="predicted"/>
<protein>
    <recommendedName>
        <fullName evidence="4">Anther-specific protein BCP1</fullName>
    </recommendedName>
</protein>
<dbReference type="Proteomes" id="UP000823749">
    <property type="component" value="Chromosome 12"/>
</dbReference>
<evidence type="ECO:0000313" key="3">
    <source>
        <dbReference type="Proteomes" id="UP000823749"/>
    </source>
</evidence>
<keyword evidence="1" id="KW-0732">Signal</keyword>
<gene>
    <name evidence="2" type="ORF">RHGRI_034250</name>
</gene>
<feature type="chain" id="PRO_5043899365" description="Anther-specific protein BCP1" evidence="1">
    <location>
        <begin position="22"/>
        <end position="91"/>
    </location>
</feature>
<reference evidence="2" key="1">
    <citation type="submission" date="2020-08" db="EMBL/GenBank/DDBJ databases">
        <title>Plant Genome Project.</title>
        <authorList>
            <person name="Zhang R.-G."/>
        </authorList>
    </citation>
    <scope>NUCLEOTIDE SEQUENCE</scope>
    <source>
        <strain evidence="2">WSP0</strain>
        <tissue evidence="2">Leaf</tissue>
    </source>
</reference>
<comment type="caution">
    <text evidence="2">The sequence shown here is derived from an EMBL/GenBank/DDBJ whole genome shotgun (WGS) entry which is preliminary data.</text>
</comment>
<accession>A0AAV6HZW2</accession>
<evidence type="ECO:0000313" key="2">
    <source>
        <dbReference type="EMBL" id="KAG5521966.1"/>
    </source>
</evidence>
<name>A0AAV6HZW2_9ERIC</name>
<keyword evidence="3" id="KW-1185">Reference proteome</keyword>